<gene>
    <name evidence="2" type="ORF">JTE90_003925</name>
</gene>
<evidence type="ECO:0000256" key="1">
    <source>
        <dbReference type="SAM" id="MobiDB-lite"/>
    </source>
</evidence>
<keyword evidence="3" id="KW-1185">Reference proteome</keyword>
<reference evidence="2 3" key="1">
    <citation type="journal article" date="2022" name="Nat. Ecol. Evol.">
        <title>A masculinizing supergene underlies an exaggerated male reproductive morph in a spider.</title>
        <authorList>
            <person name="Hendrickx F."/>
            <person name="De Corte Z."/>
            <person name="Sonet G."/>
            <person name="Van Belleghem S.M."/>
            <person name="Kostlbacher S."/>
            <person name="Vangestel C."/>
        </authorList>
    </citation>
    <scope>NUCLEOTIDE SEQUENCE [LARGE SCALE GENOMIC DNA]</scope>
    <source>
        <strain evidence="2">W744_W776</strain>
    </source>
</reference>
<protein>
    <submittedName>
        <fullName evidence="2">Uncharacterized protein</fullName>
    </submittedName>
</protein>
<feature type="compositionally biased region" description="Basic and acidic residues" evidence="1">
    <location>
        <begin position="55"/>
        <end position="64"/>
    </location>
</feature>
<dbReference type="EMBL" id="JAFNEN010000233">
    <property type="protein sequence ID" value="KAG8188667.1"/>
    <property type="molecule type" value="Genomic_DNA"/>
</dbReference>
<dbReference type="Proteomes" id="UP000827092">
    <property type="component" value="Unassembled WGS sequence"/>
</dbReference>
<feature type="compositionally biased region" description="Low complexity" evidence="1">
    <location>
        <begin position="32"/>
        <end position="54"/>
    </location>
</feature>
<evidence type="ECO:0000313" key="3">
    <source>
        <dbReference type="Proteomes" id="UP000827092"/>
    </source>
</evidence>
<accession>A0AAV6UWA9</accession>
<dbReference type="AlphaFoldDB" id="A0AAV6UWA9"/>
<sequence length="117" mass="12689">MTKFHIVTNMSTDSHLCTRRLLNRPPLTANESSCSSSSSSHSNPGEKSPESGPEPGDKPTRRLADSPAIEQQPRKTIDPLLVPPRHPSPTTSALWIGRSAPDKNGFDTCLGRNDTSK</sequence>
<comment type="caution">
    <text evidence="2">The sequence shown here is derived from an EMBL/GenBank/DDBJ whole genome shotgun (WGS) entry which is preliminary data.</text>
</comment>
<evidence type="ECO:0000313" key="2">
    <source>
        <dbReference type="EMBL" id="KAG8188667.1"/>
    </source>
</evidence>
<proteinExistence type="predicted"/>
<feature type="region of interest" description="Disordered" evidence="1">
    <location>
        <begin position="22"/>
        <end position="117"/>
    </location>
</feature>
<organism evidence="2 3">
    <name type="scientific">Oedothorax gibbosus</name>
    <dbReference type="NCBI Taxonomy" id="931172"/>
    <lineage>
        <taxon>Eukaryota</taxon>
        <taxon>Metazoa</taxon>
        <taxon>Ecdysozoa</taxon>
        <taxon>Arthropoda</taxon>
        <taxon>Chelicerata</taxon>
        <taxon>Arachnida</taxon>
        <taxon>Araneae</taxon>
        <taxon>Araneomorphae</taxon>
        <taxon>Entelegynae</taxon>
        <taxon>Araneoidea</taxon>
        <taxon>Linyphiidae</taxon>
        <taxon>Erigoninae</taxon>
        <taxon>Oedothorax</taxon>
    </lineage>
</organism>
<name>A0AAV6UWA9_9ARAC</name>